<accession>A0ACD5ZIU1</accession>
<protein>
    <submittedName>
        <fullName evidence="1">Uncharacterized protein</fullName>
    </submittedName>
</protein>
<keyword evidence="2" id="KW-1185">Reference proteome</keyword>
<evidence type="ECO:0000313" key="2">
    <source>
        <dbReference type="Proteomes" id="UP001732700"/>
    </source>
</evidence>
<dbReference type="Proteomes" id="UP001732700">
    <property type="component" value="Chromosome 6D"/>
</dbReference>
<reference evidence="1" key="1">
    <citation type="submission" date="2021-05" db="EMBL/GenBank/DDBJ databases">
        <authorList>
            <person name="Scholz U."/>
            <person name="Mascher M."/>
            <person name="Fiebig A."/>
        </authorList>
    </citation>
    <scope>NUCLEOTIDE SEQUENCE [LARGE SCALE GENOMIC DNA]</scope>
</reference>
<reference evidence="1" key="2">
    <citation type="submission" date="2025-09" db="UniProtKB">
        <authorList>
            <consortium name="EnsemblPlants"/>
        </authorList>
    </citation>
    <scope>IDENTIFICATION</scope>
</reference>
<organism evidence="1 2">
    <name type="scientific">Avena sativa</name>
    <name type="common">Oat</name>
    <dbReference type="NCBI Taxonomy" id="4498"/>
    <lineage>
        <taxon>Eukaryota</taxon>
        <taxon>Viridiplantae</taxon>
        <taxon>Streptophyta</taxon>
        <taxon>Embryophyta</taxon>
        <taxon>Tracheophyta</taxon>
        <taxon>Spermatophyta</taxon>
        <taxon>Magnoliopsida</taxon>
        <taxon>Liliopsida</taxon>
        <taxon>Poales</taxon>
        <taxon>Poaceae</taxon>
        <taxon>BOP clade</taxon>
        <taxon>Pooideae</taxon>
        <taxon>Poodae</taxon>
        <taxon>Poeae</taxon>
        <taxon>Poeae Chloroplast Group 1 (Aveneae type)</taxon>
        <taxon>Aveninae</taxon>
        <taxon>Avena</taxon>
    </lineage>
</organism>
<sequence length="513" mass="55765">MMHAPLGRRRPRDDELPVDRFFVDLTHAQLLQATHFVMSDFALGNDDLSMLLHVRGKSNMYPALGFSADSGPALQLQQQQDAAVYGAGGGPDVCAQTRKNDVATPMRAEAGLFSTDEYTEMYNVICSPENNTVRPQDEHKNRGNDLFLFDWPELAPLEDFGTDLRKLDSRFEIGSNYFGDPMWPSICSPDAQLVPSSLIDNHPNSSTVANKPILQSAAPPPAPDTATDQEINTSNPMNMQQQQQHLSRSKTPLMNSSSSVEIEHFPRISDADLFFCPFDDMLIPTSSSTMYCNDEIMSSSTATLSGPDIIPRCSAKTKKKKKPHATTPDMMLDEMAGNPLEMYFPPLTTDEQPEAPMGGAASTQMQHQLLPEGYFAGNGAAALNSSGLEFGRKGRKAPGGGGLRESPRSSSAIKAAPAKNAGFQKLQEGMNQLDVGAKTCIRDALYRLANSLERKHCVDQTVVAGSSGAANRLGSSVWTETQGSPMDRSVAQLLLRKPLHGKTTDLQANRVAS</sequence>
<dbReference type="EnsemblPlants" id="AVESA.00010b.r2.6DG1175630.1">
    <property type="protein sequence ID" value="AVESA.00010b.r2.6DG1175630.1.CDS"/>
    <property type="gene ID" value="AVESA.00010b.r2.6DG1175630"/>
</dbReference>
<evidence type="ECO:0000313" key="1">
    <source>
        <dbReference type="EnsemblPlants" id="AVESA.00010b.r2.6DG1175630.1.CDS"/>
    </source>
</evidence>
<proteinExistence type="predicted"/>
<name>A0ACD5ZIU1_AVESA</name>